<dbReference type="InterPro" id="IPR036389">
    <property type="entry name" value="RNase_III_sf"/>
</dbReference>
<dbReference type="PROSITE" id="PS51192">
    <property type="entry name" value="HELICASE_ATP_BIND_1"/>
    <property type="match status" value="1"/>
</dbReference>
<feature type="region of interest" description="Disordered" evidence="7">
    <location>
        <begin position="1501"/>
        <end position="1528"/>
    </location>
</feature>
<dbReference type="InterPro" id="IPR001650">
    <property type="entry name" value="Helicase_C-like"/>
</dbReference>
<dbReference type="RefSeq" id="XP_007332489.1">
    <property type="nucleotide sequence ID" value="XM_007332427.1"/>
</dbReference>
<dbReference type="Gene3D" id="1.10.1520.10">
    <property type="entry name" value="Ribonuclease III domain"/>
    <property type="match status" value="2"/>
</dbReference>
<evidence type="ECO:0000256" key="1">
    <source>
        <dbReference type="ARBA" id="ARBA00022737"/>
    </source>
</evidence>
<dbReference type="Pfam" id="PF00270">
    <property type="entry name" value="DEAD"/>
    <property type="match status" value="1"/>
</dbReference>
<dbReference type="InterPro" id="IPR000999">
    <property type="entry name" value="RNase_III_dom"/>
</dbReference>
<dbReference type="GO" id="GO:0004525">
    <property type="term" value="F:ribonuclease III activity"/>
    <property type="evidence" value="ECO:0007669"/>
    <property type="project" value="InterPro"/>
</dbReference>
<dbReference type="GO" id="GO:0005634">
    <property type="term" value="C:nucleus"/>
    <property type="evidence" value="ECO:0007669"/>
    <property type="project" value="TreeGrafter"/>
</dbReference>
<dbReference type="CDD" id="cd18034">
    <property type="entry name" value="DEXHc_dicer"/>
    <property type="match status" value="1"/>
</dbReference>
<dbReference type="SMART" id="SM00535">
    <property type="entry name" value="RIBOc"/>
    <property type="match status" value="2"/>
</dbReference>
<dbReference type="Gene3D" id="3.30.160.380">
    <property type="entry name" value="Dicer dimerisation domain"/>
    <property type="match status" value="1"/>
</dbReference>
<dbReference type="Pfam" id="PF00271">
    <property type="entry name" value="Helicase_C"/>
    <property type="match status" value="1"/>
</dbReference>
<evidence type="ECO:0000259" key="11">
    <source>
        <dbReference type="PROSITE" id="PS51327"/>
    </source>
</evidence>
<dbReference type="STRING" id="597362.K5VQX7"/>
<dbReference type="Proteomes" id="UP000008493">
    <property type="component" value="Unassembled WGS sequence"/>
</dbReference>
<dbReference type="SUPFAM" id="SSF69065">
    <property type="entry name" value="RNase III domain-like"/>
    <property type="match status" value="2"/>
</dbReference>
<evidence type="ECO:0000313" key="13">
    <source>
        <dbReference type="Proteomes" id="UP000008493"/>
    </source>
</evidence>
<accession>K5VQX7</accession>
<keyword evidence="1" id="KW-0677">Repeat</keyword>
<dbReference type="GeneID" id="18831464"/>
<evidence type="ECO:0000259" key="8">
    <source>
        <dbReference type="PROSITE" id="PS50142"/>
    </source>
</evidence>
<dbReference type="CDD" id="cd00593">
    <property type="entry name" value="RIBOc"/>
    <property type="match status" value="2"/>
</dbReference>
<evidence type="ECO:0000256" key="6">
    <source>
        <dbReference type="PROSITE-ProRule" id="PRU00657"/>
    </source>
</evidence>
<keyword evidence="2" id="KW-0547">Nucleotide-binding</keyword>
<dbReference type="InterPro" id="IPR027417">
    <property type="entry name" value="P-loop_NTPase"/>
</dbReference>
<feature type="domain" description="Dicer dsRNA-binding fold" evidence="11">
    <location>
        <begin position="588"/>
        <end position="699"/>
    </location>
</feature>
<evidence type="ECO:0000256" key="3">
    <source>
        <dbReference type="ARBA" id="ARBA00022801"/>
    </source>
</evidence>
<dbReference type="GO" id="GO:0004386">
    <property type="term" value="F:helicase activity"/>
    <property type="evidence" value="ECO:0007669"/>
    <property type="project" value="UniProtKB-KW"/>
</dbReference>
<feature type="domain" description="RNase III" evidence="8">
    <location>
        <begin position="1210"/>
        <end position="1393"/>
    </location>
</feature>
<dbReference type="PANTHER" id="PTHR14950">
    <property type="entry name" value="DICER-RELATED"/>
    <property type="match status" value="1"/>
</dbReference>
<evidence type="ECO:0000256" key="7">
    <source>
        <dbReference type="SAM" id="MobiDB-lite"/>
    </source>
</evidence>
<keyword evidence="6" id="KW-0694">RNA-binding</keyword>
<dbReference type="InParanoid" id="K5VQX7"/>
<dbReference type="PANTHER" id="PTHR14950:SF37">
    <property type="entry name" value="ENDORIBONUCLEASE DICER"/>
    <property type="match status" value="1"/>
</dbReference>
<feature type="domain" description="Helicase C-terminal" evidence="10">
    <location>
        <begin position="382"/>
        <end position="564"/>
    </location>
</feature>
<feature type="domain" description="Helicase ATP-binding" evidence="9">
    <location>
        <begin position="22"/>
        <end position="208"/>
    </location>
</feature>
<evidence type="ECO:0008006" key="14">
    <source>
        <dbReference type="Google" id="ProtNLM"/>
    </source>
</evidence>
<dbReference type="InterPro" id="IPR011545">
    <property type="entry name" value="DEAD/DEAH_box_helicase_dom"/>
</dbReference>
<dbReference type="PROSITE" id="PS51194">
    <property type="entry name" value="HELICASE_CTER"/>
    <property type="match status" value="1"/>
</dbReference>
<feature type="domain" description="RNase III" evidence="8">
    <location>
        <begin position="993"/>
        <end position="1169"/>
    </location>
</feature>
<dbReference type="Gene3D" id="3.40.50.300">
    <property type="entry name" value="P-loop containing nucleotide triphosphate hydrolases"/>
    <property type="match status" value="2"/>
</dbReference>
<dbReference type="SMART" id="SM00490">
    <property type="entry name" value="HELICc"/>
    <property type="match status" value="1"/>
</dbReference>
<dbReference type="SMART" id="SM00487">
    <property type="entry name" value="DEXDc"/>
    <property type="match status" value="1"/>
</dbReference>
<dbReference type="eggNOG" id="KOG0701">
    <property type="taxonomic scope" value="Eukaryota"/>
</dbReference>
<dbReference type="InterPro" id="IPR038248">
    <property type="entry name" value="Dicer_dimer_sf"/>
</dbReference>
<dbReference type="GO" id="GO:0003723">
    <property type="term" value="F:RNA binding"/>
    <property type="evidence" value="ECO:0007669"/>
    <property type="project" value="UniProtKB-UniRule"/>
</dbReference>
<dbReference type="PROSITE" id="PS51327">
    <property type="entry name" value="DICER_DSRBF"/>
    <property type="match status" value="1"/>
</dbReference>
<keyword evidence="3" id="KW-0378">Hydrolase</keyword>
<dbReference type="PROSITE" id="PS00517">
    <property type="entry name" value="RNASE_3_1"/>
    <property type="match status" value="1"/>
</dbReference>
<evidence type="ECO:0000256" key="5">
    <source>
        <dbReference type="ARBA" id="ARBA00022840"/>
    </source>
</evidence>
<dbReference type="GO" id="GO:0005524">
    <property type="term" value="F:ATP binding"/>
    <property type="evidence" value="ECO:0007669"/>
    <property type="project" value="UniProtKB-KW"/>
</dbReference>
<dbReference type="EMBL" id="JH971399">
    <property type="protein sequence ID" value="EKM76879.1"/>
    <property type="molecule type" value="Genomic_DNA"/>
</dbReference>
<name>K5VQX7_AGABU</name>
<evidence type="ECO:0000313" key="12">
    <source>
        <dbReference type="EMBL" id="EKM76879.1"/>
    </source>
</evidence>
<keyword evidence="4" id="KW-0347">Helicase</keyword>
<gene>
    <name evidence="12" type="ORF">AGABI1DRAFT_77978</name>
</gene>
<dbReference type="Pfam" id="PF00636">
    <property type="entry name" value="Ribonuclease_3"/>
    <property type="match status" value="2"/>
</dbReference>
<comment type="similarity">
    <text evidence="6">Belongs to the helicase family. Dicer subfamily.</text>
</comment>
<protein>
    <recommendedName>
        <fullName evidence="14">P-loop containing nucleoside triphosphate hydrolase protein</fullName>
    </recommendedName>
</protein>
<dbReference type="OrthoDB" id="416741at2759"/>
<reference evidence="13" key="1">
    <citation type="journal article" date="2012" name="Proc. Natl. Acad. Sci. U.S.A.">
        <title>Genome sequence of the button mushroom Agaricus bisporus reveals mechanisms governing adaptation to a humic-rich ecological niche.</title>
        <authorList>
            <person name="Morin E."/>
            <person name="Kohler A."/>
            <person name="Baker A.R."/>
            <person name="Foulongne-Oriol M."/>
            <person name="Lombard V."/>
            <person name="Nagy L.G."/>
            <person name="Ohm R.A."/>
            <person name="Patyshakuliyeva A."/>
            <person name="Brun A."/>
            <person name="Aerts A.L."/>
            <person name="Bailey A.M."/>
            <person name="Billette C."/>
            <person name="Coutinho P.M."/>
            <person name="Deakin G."/>
            <person name="Doddapaneni H."/>
            <person name="Floudas D."/>
            <person name="Grimwood J."/>
            <person name="Hilden K."/>
            <person name="Kuees U."/>
            <person name="LaButti K.M."/>
            <person name="Lapidus A."/>
            <person name="Lindquist E.A."/>
            <person name="Lucas S.M."/>
            <person name="Murat C."/>
            <person name="Riley R.W."/>
            <person name="Salamov A.A."/>
            <person name="Schmutz J."/>
            <person name="Subramanian V."/>
            <person name="Woesten H.A.B."/>
            <person name="Xu J."/>
            <person name="Eastwood D.C."/>
            <person name="Foster G.D."/>
            <person name="Sonnenberg A.S."/>
            <person name="Cullen D."/>
            <person name="de Vries R.P."/>
            <person name="Lundell T."/>
            <person name="Hibbett D.S."/>
            <person name="Henrissat B."/>
            <person name="Burton K.S."/>
            <person name="Kerrigan R.W."/>
            <person name="Challen M.P."/>
            <person name="Grigoriev I.V."/>
            <person name="Martin F."/>
        </authorList>
    </citation>
    <scope>NUCLEOTIDE SEQUENCE [LARGE SCALE GENOMIC DNA]</scope>
    <source>
        <strain evidence="13">JB137-S8 / ATCC MYA-4627 / FGSC 10392</strain>
    </source>
</reference>
<keyword evidence="5" id="KW-0067">ATP-binding</keyword>
<dbReference type="InterPro" id="IPR014001">
    <property type="entry name" value="Helicase_ATP-bd"/>
</dbReference>
<dbReference type="InterPro" id="IPR005034">
    <property type="entry name" value="Dicer_dimerisation"/>
</dbReference>
<dbReference type="SUPFAM" id="SSF52540">
    <property type="entry name" value="P-loop containing nucleoside triphosphate hydrolases"/>
    <property type="match status" value="1"/>
</dbReference>
<dbReference type="GO" id="GO:0005737">
    <property type="term" value="C:cytoplasm"/>
    <property type="evidence" value="ECO:0007669"/>
    <property type="project" value="TreeGrafter"/>
</dbReference>
<proteinExistence type="inferred from homology"/>
<evidence type="ECO:0000256" key="4">
    <source>
        <dbReference type="ARBA" id="ARBA00022806"/>
    </source>
</evidence>
<dbReference type="HOGENOM" id="CLU_000907_4_6_1"/>
<dbReference type="Pfam" id="PF03368">
    <property type="entry name" value="Dicer_dimer"/>
    <property type="match status" value="1"/>
</dbReference>
<dbReference type="PROSITE" id="PS50142">
    <property type="entry name" value="RNASE_3_2"/>
    <property type="match status" value="2"/>
</dbReference>
<evidence type="ECO:0000259" key="9">
    <source>
        <dbReference type="PROSITE" id="PS51192"/>
    </source>
</evidence>
<evidence type="ECO:0000259" key="10">
    <source>
        <dbReference type="PROSITE" id="PS51194"/>
    </source>
</evidence>
<dbReference type="GO" id="GO:0030422">
    <property type="term" value="P:siRNA processing"/>
    <property type="evidence" value="ECO:0007669"/>
    <property type="project" value="TreeGrafter"/>
</dbReference>
<sequence>MLNDTPSAEDNIPTTRGYQQEMLEESIKHNIIIAMDTGSGKTHIAVLRIKHEVEREPSKAAWFFAPTVALCAQQKAVIQTHLPVSVGLVSGALEPDQWKSAELWERVLNTHRVIVSTPQVFLDALRHAYIDLGKDISLLVFDEAHHATGDHPYARIMDFYHRIEERPANLRLYGISQVSRPYVLGLTASPIYGGDVVKSFNMLEKNLDCIIRAPRRTRAELAQFVHRPIFQHVMYEQWPDAPFSTNLTVISNIVRSLQIEKDPYVISLRQKLATAKPLTSEYFRLDQKLSITIRTQKTFVFKGLRDFERAASDILLDLGPWAADWYVWRIAEKAREAANPFNNIMASWKDTEKSHLLKLLDSAVLTPVSYGEEDIMCDCSDKLQRLIETLLNEKMETEKRDEVYSGLVFVQRRDTVIALAEVLNNHPFTKNIFRIGFLLGTSDSSRRHSFLDISRKLARETQEETMAEFRSGDLNLIIATAVAEEGIDIQACGSVIRWDLPQNMASWAQSRGRARKRRSTFTLMFANGSQDEQNVRKWELLERRMVELYNDPARDLAMENESLMDTDDDVDEIFFVESTRASTSVHSAISHLAHFCAVIPIRAHVDIRPIYEIDPPDMPLAWHADPHRSNLLPYNGPWGSKVILPRCLPLACREFSVPMKYSSKVSAHRHVAFEAYVGLYKAGLLNENLLPLTSVVAPQDDDILEMLKDVEKRSGMTNVGLQIDPWAGSETQGDETVYWYTARMCIGDMPPLTLFTRSEPVELGMSDGPKLFRPDADGPISVTIVPSGKVSASDRIIHEAKQYTRRLLSSLNWSRMDWDNLNFSYLFYPETRIDSDDVWKERRLWLAESKKDIEAKDRFKEFTSEARVYGEVFGYNKDPVLVLKEFGRPYRFVDWRHEKLTEEEEEELRRKYRRRDDTPLKIVYPLLVVKPFHPRCNFLIPTKPRDPGSSAPEIKYVYLMPEFTGITLISSTEVEYAFLLPSVLRSLEINLTMASLRSNLFMPSPSLQDIPLALLSNAMTASSAGEKYNYQRLETLGDTVLKFLVALQVLVEYPLWHEGYLTKKKDHTVANVSLAKENINHRLYRWIIKEIMLGRKWRPRYSTKLLPPTTPLSEEKIVEELLMVVDEGAELSSKGAARKKKNSKNQGLSTKILADVVESLIGAAYIHGGFPLGYECTKLFGLGLRWLPPPERIKDFLGAVEPDKNIPSALYYVEKMLGYTFKHKVLLLEALTHASYQQDARTVSYERMEFLGDSVLDMVVTDYLYHAPDKNYSPGHIHLRRSSVVNTHFLAYICLKTSVKFDALMPRADDEGIELLADAQEVMLWQCLLHSSSRIMDDQANTHTRFKKRREEIEEGLMNDTIFPWAALTRLQAPKFFSDIIESVLGAVYLDSNGDIGTARDVITKLGILPTLERIVHDNVDVWHPVSRISQWASKHEKKLGWQFEKERGVVKCSVLVDGEVEACAMDDYRGASTQDEVKLIAAENASRSLRLRRVHMNLELNRKGKGKGEGKGKGKGQGIDDRKMRVD</sequence>
<evidence type="ECO:0000256" key="2">
    <source>
        <dbReference type="ARBA" id="ARBA00022741"/>
    </source>
</evidence>
<dbReference type="KEGG" id="abp:AGABI1DRAFT77978"/>
<dbReference type="OMA" id="HFCAVIP"/>
<organism evidence="12 13">
    <name type="scientific">Agaricus bisporus var. burnettii (strain JB137-S8 / ATCC MYA-4627 / FGSC 10392)</name>
    <name type="common">White button mushroom</name>
    <dbReference type="NCBI Taxonomy" id="597362"/>
    <lineage>
        <taxon>Eukaryota</taxon>
        <taxon>Fungi</taxon>
        <taxon>Dikarya</taxon>
        <taxon>Basidiomycota</taxon>
        <taxon>Agaricomycotina</taxon>
        <taxon>Agaricomycetes</taxon>
        <taxon>Agaricomycetidae</taxon>
        <taxon>Agaricales</taxon>
        <taxon>Agaricineae</taxon>
        <taxon>Agaricaceae</taxon>
        <taxon>Agaricus</taxon>
    </lineage>
</organism>
<keyword evidence="13" id="KW-1185">Reference proteome</keyword>